<dbReference type="CDD" id="cd01837">
    <property type="entry name" value="SGNH_plant_lipase_like"/>
    <property type="match status" value="1"/>
</dbReference>
<evidence type="ECO:0000256" key="1">
    <source>
        <dbReference type="ARBA" id="ARBA00004613"/>
    </source>
</evidence>
<evidence type="ECO:0000313" key="9">
    <source>
        <dbReference type="Proteomes" id="UP000436088"/>
    </source>
</evidence>
<dbReference type="InterPro" id="IPR001087">
    <property type="entry name" value="GDSL"/>
</dbReference>
<dbReference type="PANTHER" id="PTHR45650:SF8">
    <property type="entry name" value="GDSL ESTERASE_LIPASE"/>
    <property type="match status" value="1"/>
</dbReference>
<dbReference type="GO" id="GO:0016788">
    <property type="term" value="F:hydrolase activity, acting on ester bonds"/>
    <property type="evidence" value="ECO:0007669"/>
    <property type="project" value="InterPro"/>
</dbReference>
<keyword evidence="5" id="KW-0378">Hydrolase</keyword>
<dbReference type="AlphaFoldDB" id="A0A6A2ZVU9"/>
<dbReference type="GO" id="GO:0016042">
    <property type="term" value="P:lipid catabolic process"/>
    <property type="evidence" value="ECO:0007669"/>
    <property type="project" value="UniProtKB-KW"/>
</dbReference>
<evidence type="ECO:0000256" key="2">
    <source>
        <dbReference type="ARBA" id="ARBA00008668"/>
    </source>
</evidence>
<organism evidence="8 9">
    <name type="scientific">Hibiscus syriacus</name>
    <name type="common">Rose of Sharon</name>
    <dbReference type="NCBI Taxonomy" id="106335"/>
    <lineage>
        <taxon>Eukaryota</taxon>
        <taxon>Viridiplantae</taxon>
        <taxon>Streptophyta</taxon>
        <taxon>Embryophyta</taxon>
        <taxon>Tracheophyta</taxon>
        <taxon>Spermatophyta</taxon>
        <taxon>Magnoliopsida</taxon>
        <taxon>eudicotyledons</taxon>
        <taxon>Gunneridae</taxon>
        <taxon>Pentapetalae</taxon>
        <taxon>rosids</taxon>
        <taxon>malvids</taxon>
        <taxon>Malvales</taxon>
        <taxon>Malvaceae</taxon>
        <taxon>Malvoideae</taxon>
        <taxon>Hibiscus</taxon>
    </lineage>
</organism>
<keyword evidence="4" id="KW-0732">Signal</keyword>
<evidence type="ECO:0000256" key="3">
    <source>
        <dbReference type="ARBA" id="ARBA00022525"/>
    </source>
</evidence>
<keyword evidence="3" id="KW-0964">Secreted</keyword>
<comment type="similarity">
    <text evidence="2">Belongs to the 'GDSL' lipolytic enzyme family.</text>
</comment>
<proteinExistence type="inferred from homology"/>
<dbReference type="InterPro" id="IPR051238">
    <property type="entry name" value="GDSL_esterase/lipase"/>
</dbReference>
<sequence>MGILYQPNLTFFIFFTILIRVVVCQRALFVFGDSLVDVGNNNFLNSVAKSNYFPYGIDFNMQPTGRFSNGKTFVDIIGEMMGLPYPSAFADPSTRGAKLLEGVNYASAAAGILDESGQHYGERYSLNQQVVNFETTLDQLRAMMGGDNLTSFLAKSVAVLVFGSNDYINNYLMPSIYSSSFNYNPVQFGNLLLNRYASQLLTLYNLGLRRMFIAGIGPLGCIPNQRAGQATTGRCVDSVNNVLGTFNEGLKSLVDELNKRQGAVVAYGNTYGAVGDILNNPATHVLHIIMKKKMAGFNVVDRGCCGIGRNQGQITCLPFENPCTNRNQYVFWDAFHPTEAVNAILARRAIYGPPLHAYPFNIQQMTLLN</sequence>
<dbReference type="Gene3D" id="3.40.50.1110">
    <property type="entry name" value="SGNH hydrolase"/>
    <property type="match status" value="1"/>
</dbReference>
<name>A0A6A2ZVU9_HIBSY</name>
<evidence type="ECO:0000256" key="4">
    <source>
        <dbReference type="ARBA" id="ARBA00022729"/>
    </source>
</evidence>
<keyword evidence="7" id="KW-0443">Lipid metabolism</keyword>
<keyword evidence="6" id="KW-0442">Lipid degradation</keyword>
<evidence type="ECO:0000256" key="5">
    <source>
        <dbReference type="ARBA" id="ARBA00022801"/>
    </source>
</evidence>
<dbReference type="Pfam" id="PF00657">
    <property type="entry name" value="Lipase_GDSL"/>
    <property type="match status" value="1"/>
</dbReference>
<comment type="subcellular location">
    <subcellularLocation>
        <location evidence="1">Secreted</location>
    </subcellularLocation>
</comment>
<comment type="caution">
    <text evidence="8">The sequence shown here is derived from an EMBL/GenBank/DDBJ whole genome shotgun (WGS) entry which is preliminary data.</text>
</comment>
<dbReference type="InterPro" id="IPR035669">
    <property type="entry name" value="SGNH_plant_lipase-like"/>
</dbReference>
<gene>
    <name evidence="8" type="ORF">F3Y22_tig00110705pilonHSYRG00117</name>
</gene>
<evidence type="ECO:0000256" key="6">
    <source>
        <dbReference type="ARBA" id="ARBA00022963"/>
    </source>
</evidence>
<accession>A0A6A2ZVU9</accession>
<dbReference type="EMBL" id="VEPZ02001080">
    <property type="protein sequence ID" value="KAE8695537.1"/>
    <property type="molecule type" value="Genomic_DNA"/>
</dbReference>
<keyword evidence="9" id="KW-1185">Reference proteome</keyword>
<reference evidence="8" key="1">
    <citation type="submission" date="2019-09" db="EMBL/GenBank/DDBJ databases">
        <title>Draft genome information of white flower Hibiscus syriacus.</title>
        <authorList>
            <person name="Kim Y.-M."/>
        </authorList>
    </citation>
    <scope>NUCLEOTIDE SEQUENCE [LARGE SCALE GENOMIC DNA]</scope>
    <source>
        <strain evidence="8">YM2019G1</strain>
    </source>
</reference>
<dbReference type="InterPro" id="IPR036514">
    <property type="entry name" value="SGNH_hydro_sf"/>
</dbReference>
<dbReference type="Proteomes" id="UP000436088">
    <property type="component" value="Unassembled WGS sequence"/>
</dbReference>
<evidence type="ECO:0000313" key="8">
    <source>
        <dbReference type="EMBL" id="KAE8695537.1"/>
    </source>
</evidence>
<dbReference type="PANTHER" id="PTHR45650">
    <property type="entry name" value="GDSL-LIKE LIPASE/ACYLHYDROLASE-RELATED"/>
    <property type="match status" value="1"/>
</dbReference>
<dbReference type="GO" id="GO:0005576">
    <property type="term" value="C:extracellular region"/>
    <property type="evidence" value="ECO:0007669"/>
    <property type="project" value="UniProtKB-SubCell"/>
</dbReference>
<evidence type="ECO:0000256" key="7">
    <source>
        <dbReference type="ARBA" id="ARBA00023098"/>
    </source>
</evidence>
<protein>
    <submittedName>
        <fullName evidence="8">GDSL esterase/lipase</fullName>
    </submittedName>
</protein>